<evidence type="ECO:0000256" key="3">
    <source>
        <dbReference type="ARBA" id="ARBA00022692"/>
    </source>
</evidence>
<feature type="domain" description="Peptidase M48" evidence="12">
    <location>
        <begin position="101"/>
        <end position="320"/>
    </location>
</feature>
<evidence type="ECO:0000256" key="4">
    <source>
        <dbReference type="ARBA" id="ARBA00022723"/>
    </source>
</evidence>
<comment type="cofactor">
    <cofactor evidence="10">
        <name>Zn(2+)</name>
        <dbReference type="ChEBI" id="CHEBI:29105"/>
    </cofactor>
    <text evidence="10">Binds 1 zinc ion per subunit.</text>
</comment>
<keyword evidence="1" id="KW-1003">Cell membrane</keyword>
<feature type="transmembrane region" description="Helical" evidence="11">
    <location>
        <begin position="55"/>
        <end position="72"/>
    </location>
</feature>
<protein>
    <submittedName>
        <fullName evidence="13">M48 family metallopeptidase</fullName>
    </submittedName>
</protein>
<reference evidence="13" key="1">
    <citation type="submission" date="2022-07" db="EMBL/GenBank/DDBJ databases">
        <title>Pseudomonas nunamit sp. nov. an antifungal species isolated from Greenland.</title>
        <authorList>
            <person name="Ntana F."/>
            <person name="Hennessy R.C."/>
            <person name="Zervas A."/>
            <person name="Stougaard P."/>
        </authorList>
    </citation>
    <scope>NUCLEOTIDE SEQUENCE</scope>
    <source>
        <strain evidence="13">In5</strain>
    </source>
</reference>
<evidence type="ECO:0000256" key="11">
    <source>
        <dbReference type="SAM" id="Phobius"/>
    </source>
</evidence>
<evidence type="ECO:0000256" key="2">
    <source>
        <dbReference type="ARBA" id="ARBA00022670"/>
    </source>
</evidence>
<keyword evidence="14" id="KW-1185">Reference proteome</keyword>
<sequence>MNFFAQQRQAKHRTALLVLLMSLAVLSLITVTSLIFSLDRANDGSDTLVIKWQNITVPASIIIGVVLLGSLAKYAQLLAGGKVIAEELGGRQIDQGGRTLEEQRLLNIVEEMALASGVTVPTVYLLPDEGINAFAAGFTPKDAVIGVTQGAITLLTREELQGVIAHEFSHIYNGDMRLNMHMVAVVSGLLVLGLMGGLILLKVSQGNQRDNRLKIVGLFIGLILCVAGFAGSLLGSLIKAAVSRQREFLADATAVQYTRNPDSIAGALKKIGGYAQGSHINAKRAGEFSHLFFSPGTSSVMERLFATHPDLSERIRRIDAQWDGTFPMVEAAKMPDTRAARTADHSLL</sequence>
<feature type="transmembrane region" description="Helical" evidence="11">
    <location>
        <begin position="182"/>
        <end position="203"/>
    </location>
</feature>
<keyword evidence="6 10" id="KW-0862">Zinc</keyword>
<name>A0ABY5ESQ8_9PSED</name>
<dbReference type="PANTHER" id="PTHR43221:SF2">
    <property type="entry name" value="PROTEASE HTPX HOMOLOG"/>
    <property type="match status" value="1"/>
</dbReference>
<feature type="transmembrane region" description="Helical" evidence="11">
    <location>
        <begin position="215"/>
        <end position="238"/>
    </location>
</feature>
<dbReference type="PANTHER" id="PTHR43221">
    <property type="entry name" value="PROTEASE HTPX"/>
    <property type="match status" value="1"/>
</dbReference>
<evidence type="ECO:0000259" key="12">
    <source>
        <dbReference type="Pfam" id="PF01435"/>
    </source>
</evidence>
<comment type="similarity">
    <text evidence="10">Belongs to the peptidase M48 family.</text>
</comment>
<evidence type="ECO:0000256" key="8">
    <source>
        <dbReference type="ARBA" id="ARBA00023049"/>
    </source>
</evidence>
<dbReference type="RefSeq" id="WP_054615183.1">
    <property type="nucleotide sequence ID" value="NZ_CP101125.1"/>
</dbReference>
<dbReference type="Proteomes" id="UP001059607">
    <property type="component" value="Chromosome"/>
</dbReference>
<dbReference type="InterPro" id="IPR001915">
    <property type="entry name" value="Peptidase_M48"/>
</dbReference>
<keyword evidence="3 11" id="KW-0812">Transmembrane</keyword>
<dbReference type="Gene3D" id="3.30.2010.10">
    <property type="entry name" value="Metalloproteases ('zincins'), catalytic domain"/>
    <property type="match status" value="1"/>
</dbReference>
<proteinExistence type="inferred from homology"/>
<feature type="transmembrane region" description="Helical" evidence="11">
    <location>
        <begin position="15"/>
        <end position="35"/>
    </location>
</feature>
<dbReference type="Pfam" id="PF01435">
    <property type="entry name" value="Peptidase_M48"/>
    <property type="match status" value="1"/>
</dbReference>
<evidence type="ECO:0000313" key="14">
    <source>
        <dbReference type="Proteomes" id="UP001059607"/>
    </source>
</evidence>
<keyword evidence="9 11" id="KW-0472">Membrane</keyword>
<keyword evidence="2 10" id="KW-0645">Protease</keyword>
<evidence type="ECO:0000313" key="13">
    <source>
        <dbReference type="EMBL" id="UTO17488.1"/>
    </source>
</evidence>
<keyword evidence="4" id="KW-0479">Metal-binding</keyword>
<evidence type="ECO:0000256" key="7">
    <source>
        <dbReference type="ARBA" id="ARBA00022989"/>
    </source>
</evidence>
<evidence type="ECO:0000256" key="1">
    <source>
        <dbReference type="ARBA" id="ARBA00022475"/>
    </source>
</evidence>
<evidence type="ECO:0000256" key="10">
    <source>
        <dbReference type="RuleBase" id="RU003983"/>
    </source>
</evidence>
<accession>A0ABY5ESQ8</accession>
<evidence type="ECO:0000256" key="5">
    <source>
        <dbReference type="ARBA" id="ARBA00022801"/>
    </source>
</evidence>
<gene>
    <name evidence="13" type="ORF">NK667_14400</name>
</gene>
<organism evidence="13 14">
    <name type="scientific">Pseudomonas nunensis</name>
    <dbReference type="NCBI Taxonomy" id="2961896"/>
    <lineage>
        <taxon>Bacteria</taxon>
        <taxon>Pseudomonadati</taxon>
        <taxon>Pseudomonadota</taxon>
        <taxon>Gammaproteobacteria</taxon>
        <taxon>Pseudomonadales</taxon>
        <taxon>Pseudomonadaceae</taxon>
        <taxon>Pseudomonas</taxon>
    </lineage>
</organism>
<dbReference type="EMBL" id="CP101125">
    <property type="protein sequence ID" value="UTO17488.1"/>
    <property type="molecule type" value="Genomic_DNA"/>
</dbReference>
<evidence type="ECO:0000256" key="6">
    <source>
        <dbReference type="ARBA" id="ARBA00022833"/>
    </source>
</evidence>
<keyword evidence="8 10" id="KW-0482">Metalloprotease</keyword>
<dbReference type="InterPro" id="IPR050083">
    <property type="entry name" value="HtpX_protease"/>
</dbReference>
<dbReference type="CDD" id="cd07340">
    <property type="entry name" value="M48B_Htpx_like"/>
    <property type="match status" value="1"/>
</dbReference>
<evidence type="ECO:0000256" key="9">
    <source>
        <dbReference type="ARBA" id="ARBA00023136"/>
    </source>
</evidence>
<keyword evidence="7 11" id="KW-1133">Transmembrane helix</keyword>
<keyword evidence="5 10" id="KW-0378">Hydrolase</keyword>